<feature type="region of interest" description="Disordered" evidence="1">
    <location>
        <begin position="1695"/>
        <end position="1749"/>
    </location>
</feature>
<feature type="compositionally biased region" description="Low complexity" evidence="1">
    <location>
        <begin position="2158"/>
        <end position="2172"/>
    </location>
</feature>
<feature type="region of interest" description="Disordered" evidence="1">
    <location>
        <begin position="2076"/>
        <end position="2100"/>
    </location>
</feature>
<feature type="region of interest" description="Disordered" evidence="1">
    <location>
        <begin position="2114"/>
        <end position="2135"/>
    </location>
</feature>
<feature type="region of interest" description="Disordered" evidence="1">
    <location>
        <begin position="1"/>
        <end position="126"/>
    </location>
</feature>
<feature type="compositionally biased region" description="Polar residues" evidence="1">
    <location>
        <begin position="1403"/>
        <end position="1417"/>
    </location>
</feature>
<feature type="region of interest" description="Disordered" evidence="1">
    <location>
        <begin position="853"/>
        <end position="897"/>
    </location>
</feature>
<feature type="region of interest" description="Disordered" evidence="1">
    <location>
        <begin position="144"/>
        <end position="262"/>
    </location>
</feature>
<feature type="region of interest" description="Disordered" evidence="1">
    <location>
        <begin position="2158"/>
        <end position="2257"/>
    </location>
</feature>
<feature type="region of interest" description="Disordered" evidence="1">
    <location>
        <begin position="522"/>
        <end position="541"/>
    </location>
</feature>
<name>A0A835BGU7_9POAL</name>
<feature type="compositionally biased region" description="Polar residues" evidence="1">
    <location>
        <begin position="2248"/>
        <end position="2257"/>
    </location>
</feature>
<feature type="compositionally biased region" description="Acidic residues" evidence="1">
    <location>
        <begin position="944"/>
        <end position="961"/>
    </location>
</feature>
<keyword evidence="3" id="KW-1185">Reference proteome</keyword>
<reference evidence="2" key="1">
    <citation type="submission" date="2020-07" db="EMBL/GenBank/DDBJ databases">
        <title>Genome sequence and genetic diversity analysis of an under-domesticated orphan crop, white fonio (Digitaria exilis).</title>
        <authorList>
            <person name="Bennetzen J.L."/>
            <person name="Chen S."/>
            <person name="Ma X."/>
            <person name="Wang X."/>
            <person name="Yssel A.E.J."/>
            <person name="Chaluvadi S.R."/>
            <person name="Johnson M."/>
            <person name="Gangashetty P."/>
            <person name="Hamidou F."/>
            <person name="Sanogo M.D."/>
            <person name="Zwaenepoel A."/>
            <person name="Wallace J."/>
            <person name="Van De Peer Y."/>
            <person name="Van Deynze A."/>
        </authorList>
    </citation>
    <scope>NUCLEOTIDE SEQUENCE</scope>
    <source>
        <tissue evidence="2">Leaves</tissue>
    </source>
</reference>
<dbReference type="OrthoDB" id="1931055at2759"/>
<feature type="compositionally biased region" description="Polar residues" evidence="1">
    <location>
        <begin position="740"/>
        <end position="760"/>
    </location>
</feature>
<feature type="compositionally biased region" description="Polar residues" evidence="1">
    <location>
        <begin position="681"/>
        <end position="694"/>
    </location>
</feature>
<feature type="region of interest" description="Disordered" evidence="1">
    <location>
        <begin position="563"/>
        <end position="596"/>
    </location>
</feature>
<feature type="compositionally biased region" description="Polar residues" evidence="1">
    <location>
        <begin position="2076"/>
        <end position="2087"/>
    </location>
</feature>
<feature type="compositionally biased region" description="Basic and acidic residues" evidence="1">
    <location>
        <begin position="1481"/>
        <end position="1492"/>
    </location>
</feature>
<feature type="compositionally biased region" description="Basic and acidic residues" evidence="1">
    <location>
        <begin position="1349"/>
        <end position="1363"/>
    </location>
</feature>
<feature type="compositionally biased region" description="Low complexity" evidence="1">
    <location>
        <begin position="855"/>
        <end position="868"/>
    </location>
</feature>
<dbReference type="PANTHER" id="PTHR31780:SF10">
    <property type="entry name" value="LD36051P"/>
    <property type="match status" value="1"/>
</dbReference>
<feature type="compositionally biased region" description="Basic residues" evidence="1">
    <location>
        <begin position="1493"/>
        <end position="1504"/>
    </location>
</feature>
<feature type="region of interest" description="Disordered" evidence="1">
    <location>
        <begin position="1260"/>
        <end position="1285"/>
    </location>
</feature>
<evidence type="ECO:0000313" key="3">
    <source>
        <dbReference type="Proteomes" id="UP000636709"/>
    </source>
</evidence>
<dbReference type="InterPro" id="IPR051195">
    <property type="entry name" value="Fungal_stress_NST1"/>
</dbReference>
<feature type="region of interest" description="Disordered" evidence="1">
    <location>
        <begin position="1325"/>
        <end position="1441"/>
    </location>
</feature>
<feature type="compositionally biased region" description="Low complexity" evidence="1">
    <location>
        <begin position="2116"/>
        <end position="2131"/>
    </location>
</feature>
<feature type="compositionally biased region" description="Polar residues" evidence="1">
    <location>
        <begin position="360"/>
        <end position="377"/>
    </location>
</feature>
<feature type="region of interest" description="Disordered" evidence="1">
    <location>
        <begin position="279"/>
        <end position="388"/>
    </location>
</feature>
<dbReference type="PANTHER" id="PTHR31780">
    <property type="entry name" value="STRESS RESPONSE PROTEIN NST1-RELATED"/>
    <property type="match status" value="1"/>
</dbReference>
<dbReference type="Proteomes" id="UP000636709">
    <property type="component" value="Unassembled WGS sequence"/>
</dbReference>
<gene>
    <name evidence="2" type="ORF">HU200_034927</name>
</gene>
<organism evidence="2 3">
    <name type="scientific">Digitaria exilis</name>
    <dbReference type="NCBI Taxonomy" id="1010633"/>
    <lineage>
        <taxon>Eukaryota</taxon>
        <taxon>Viridiplantae</taxon>
        <taxon>Streptophyta</taxon>
        <taxon>Embryophyta</taxon>
        <taxon>Tracheophyta</taxon>
        <taxon>Spermatophyta</taxon>
        <taxon>Magnoliopsida</taxon>
        <taxon>Liliopsida</taxon>
        <taxon>Poales</taxon>
        <taxon>Poaceae</taxon>
        <taxon>PACMAD clade</taxon>
        <taxon>Panicoideae</taxon>
        <taxon>Panicodae</taxon>
        <taxon>Paniceae</taxon>
        <taxon>Anthephorinae</taxon>
        <taxon>Digitaria</taxon>
    </lineage>
</organism>
<feature type="compositionally biased region" description="Polar residues" evidence="1">
    <location>
        <begin position="1057"/>
        <end position="1079"/>
    </location>
</feature>
<evidence type="ECO:0008006" key="4">
    <source>
        <dbReference type="Google" id="ProtNLM"/>
    </source>
</evidence>
<feature type="compositionally biased region" description="Polar residues" evidence="1">
    <location>
        <begin position="912"/>
        <end position="924"/>
    </location>
</feature>
<feature type="region of interest" description="Disordered" evidence="1">
    <location>
        <begin position="1766"/>
        <end position="1790"/>
    </location>
</feature>
<dbReference type="CDD" id="cd22249">
    <property type="entry name" value="UDM1_RNF168_RNF169-like"/>
    <property type="match status" value="1"/>
</dbReference>
<feature type="compositionally biased region" description="Polar residues" evidence="1">
    <location>
        <begin position="1505"/>
        <end position="1517"/>
    </location>
</feature>
<proteinExistence type="predicted"/>
<feature type="region of interest" description="Disordered" evidence="1">
    <location>
        <begin position="1057"/>
        <end position="1083"/>
    </location>
</feature>
<feature type="compositionally biased region" description="Polar residues" evidence="1">
    <location>
        <begin position="1773"/>
        <end position="1790"/>
    </location>
</feature>
<feature type="region of interest" description="Disordered" evidence="1">
    <location>
        <begin position="910"/>
        <end position="961"/>
    </location>
</feature>
<feature type="region of interest" description="Disordered" evidence="1">
    <location>
        <begin position="1874"/>
        <end position="1894"/>
    </location>
</feature>
<feature type="region of interest" description="Disordered" evidence="1">
    <location>
        <begin position="651"/>
        <end position="696"/>
    </location>
</feature>
<feature type="compositionally biased region" description="Polar residues" evidence="1">
    <location>
        <begin position="2173"/>
        <end position="2198"/>
    </location>
</feature>
<feature type="region of interest" description="Disordered" evidence="1">
    <location>
        <begin position="739"/>
        <end position="760"/>
    </location>
</feature>
<feature type="compositionally biased region" description="Polar residues" evidence="1">
    <location>
        <begin position="1883"/>
        <end position="1892"/>
    </location>
</feature>
<feature type="compositionally biased region" description="Acidic residues" evidence="1">
    <location>
        <begin position="926"/>
        <end position="936"/>
    </location>
</feature>
<comment type="caution">
    <text evidence="2">The sequence shown here is derived from an EMBL/GenBank/DDBJ whole genome shotgun (WGS) entry which is preliminary data.</text>
</comment>
<protein>
    <recommendedName>
        <fullName evidence="4">BAT2 N-terminal domain-containing protein</fullName>
    </recommendedName>
</protein>
<evidence type="ECO:0000256" key="1">
    <source>
        <dbReference type="SAM" id="MobiDB-lite"/>
    </source>
</evidence>
<feature type="compositionally biased region" description="Low complexity" evidence="1">
    <location>
        <begin position="78"/>
        <end position="100"/>
    </location>
</feature>
<feature type="compositionally biased region" description="Basic and acidic residues" evidence="1">
    <location>
        <begin position="236"/>
        <end position="246"/>
    </location>
</feature>
<evidence type="ECO:0000313" key="2">
    <source>
        <dbReference type="EMBL" id="KAF8698678.1"/>
    </source>
</evidence>
<feature type="region of interest" description="Disordered" evidence="1">
    <location>
        <begin position="1481"/>
        <end position="1517"/>
    </location>
</feature>
<accession>A0A835BGU7</accession>
<dbReference type="EMBL" id="JACEFO010001862">
    <property type="protein sequence ID" value="KAF8698678.1"/>
    <property type="molecule type" value="Genomic_DNA"/>
</dbReference>
<sequence length="2257" mass="243402">MSHPSKFVSVNLNRSYGQPAPSSHHGSSSSGSGGGGMVVLSRPRGGGSSIAKPQPPKLSVPRPLNLPSLRKEHERFDGAAAAAGGGVSSAPPRSGAPAAGWTKPASASEKPPGSAALPGGATRPPSYGFAERAVVLRGEDFPSLKAAVAPPTPPQPPQRQKDADGARVATPEARPGPLGMRPQVTPTRATEPLASAGGRSSVERTQKPDLGPLPMVRLRYDSDWADDERDTGLSLPERDSRERGFGRTEAMVPGRDQYGAVREPFKKEPFGRDVAAANKEAAQDGLWRSPMSNQHDRDRTDGWPYSGGRGSSGQLYRESIATGVSKDPWSNSRDPPMRQSGVEQYGATRVGETASDRYGDSSNNWPRLNSLQNNVGSKAQPFAGNKGPLINDSVAKFGREKRLTASPVKPLIEDGGFDSISAVNLTAIKKKKEAAKPADFHDPVRESFEAELDRILRVQEQERQRVMEEQARAREIARKQEEERERLIREEEERQRLVEEQARQAAWQAEQERLEAARRAEEQRIAREEEKKRIALEEERRREAAHQKLLELEAKIARRHAESNIGNARGGQPIPAVNDELTGDFKDRNLPRSVNFGDRKDIDERISTSAPVESSNRYNEAFPRVRRDGHSSLIDRENAYYGSRAAFPEQENVHHTPQRDPFAPRRGSFPKKDLNDGFGNVSVSPSSKNRTTDTPWAMEDFHHEKVPRWDAPRETDRFNKQSDFDTELFNSDRFGDTAWLPSSSRGSSNAQQGDRMFQNSDFSDFSAFTRPRYSMRQPRVPPPPTVTSVHRSLIGVSAQRLSSSFMDGGMGENSCRDDDQIIQGQYESAYQEASHQRGIRADHINEHQIEDRKSPVLGSQSSLSVSSPPSSPPLVSHDEMDVSGDSPALPTSADGERTVLSDNDHAALTVDAATTSRTAASGVSQLEDDEWSSENNDDGRKQDEYDEDDESYQEDEINEADGDNLDLDDEFLEEQNTPVELEPVILGFDQGVQVEIPSNSELELASMRSAERAIGVHLNSGVAEQENISGSVVHSDPVTEAEKALQALTLDRVNALTDDSNGERSSSLVTPASSSQLPQTSSAAPITSSASAVVGQNEVPASLQFGLFTGPPLIPTPVPAIQIGSIQMPIHLHNQINPSLAHMHPSTAPLYQFGQLRYVRPIAPSAHSQAIPAAHASVPAHHTLNQNASSILPELMDRETHQNVPSQAVSSTFINKTAAPAAKLPLAMGNSNSQYLNTPENNQTAVVEGFHGHVDRHPIGNTTPSEKDQDLSLKRNCRPTSNNIESSQFGLEGRALNGAKAPGAVLAGRGRRYGYAVKDINMRSTGSVAEPSHKDSRGGFQRRTRRNVRRTEFRVRENVEKNQNEGSESFAQGEQDERSYSNGTSRDFPVRNANRRELDISKSSRINEGNDQSASFRSTHKAPYERSHGGNKKSKTGAIPEGDTTMLQAGAVRVVKQQGIEVPVDADGFIEVRSKRQIMSVRREQREKENRSKMRMAKAPRKQHNVSLQSPVAPSVNKRTATLSGEVAKKVSSDSAITVEGRVADYAEPSVALKGDAASMNPIGTPATNIETHTNCYTNQTIQIQASSDLVTSSSANLLSGISDDKNKATSINTPFNMVSWDNSQINQQVMPLTQTQLEEAMRPEFEQQAGSNFSLEPNNALSATVTTEKAFPTSSSPINSLLAGEKIQFGAVTSPTMLPPVSRTVSSGLGAPGSSRPDMKIDRSLPSDNSGPDKANSKELCSNTEDVEAEAEAAASAVAVAAISTDEGSPADATTASAPDNKSFSSKDLSELTSGAGAITGQAGQSSTEEPLTVALPADLSVDTPSMSLWPPLASPQASGPMLSQFPGAQPSHFSCFDMNTMLGGHIFAFGPSDESAGAQGQHPQRSNTLPSAPLGAWPQCHSGVDSFYRPPAGFAGPFITPGGIPGVQGPPHMVVYNHFAPVGQFGQMGLGFMGTTYIPGDKQPDWKQSQGPPVGVSQSDPNNQNMLAGQVNPPSIPTAVQHLRPTSIMPIPSPLTMFDIGPFQASTDIQMQTCWPHMPVPPLHSVPLSVPLPQHPVEGTATQQFVHNVPVDNKASTNNRFQEPSASAMPSDGNKTFSNAQVSQFTDGLRLVEQPTSSSSSSQTVQPSSFGQAGMISNEVSTSAKVMVRATPTKVNPGAAAGVAGNPNGGQITNMPPKTHQSTSPSDKQYQHPANSQDRRARATQKTGTANEWQRRSGYQGRNQGSGSDRGSGTGRMKQIYVAKPSATSGHAPSG</sequence>